<reference evidence="2" key="1">
    <citation type="submission" date="2020-08" db="EMBL/GenBank/DDBJ databases">
        <title>Multicomponent nature underlies the extraordinary mechanical properties of spider dragline silk.</title>
        <authorList>
            <person name="Kono N."/>
            <person name="Nakamura H."/>
            <person name="Mori M."/>
            <person name="Yoshida Y."/>
            <person name="Ohtoshi R."/>
            <person name="Malay A.D."/>
            <person name="Moran D.A.P."/>
            <person name="Tomita M."/>
            <person name="Numata K."/>
            <person name="Arakawa K."/>
        </authorList>
    </citation>
    <scope>NUCLEOTIDE SEQUENCE</scope>
</reference>
<organism evidence="2 3">
    <name type="scientific">Trichonephila inaurata madagascariensis</name>
    <dbReference type="NCBI Taxonomy" id="2747483"/>
    <lineage>
        <taxon>Eukaryota</taxon>
        <taxon>Metazoa</taxon>
        <taxon>Ecdysozoa</taxon>
        <taxon>Arthropoda</taxon>
        <taxon>Chelicerata</taxon>
        <taxon>Arachnida</taxon>
        <taxon>Araneae</taxon>
        <taxon>Araneomorphae</taxon>
        <taxon>Entelegynae</taxon>
        <taxon>Araneoidea</taxon>
        <taxon>Nephilidae</taxon>
        <taxon>Trichonephila</taxon>
        <taxon>Trichonephila inaurata</taxon>
    </lineage>
</organism>
<evidence type="ECO:0000313" key="3">
    <source>
        <dbReference type="Proteomes" id="UP000886998"/>
    </source>
</evidence>
<protein>
    <submittedName>
        <fullName evidence="2">Uncharacterized protein</fullName>
    </submittedName>
</protein>
<feature type="region of interest" description="Disordered" evidence="1">
    <location>
        <begin position="15"/>
        <end position="44"/>
    </location>
</feature>
<keyword evidence="3" id="KW-1185">Reference proteome</keyword>
<evidence type="ECO:0000313" key="2">
    <source>
        <dbReference type="EMBL" id="GFY75057.1"/>
    </source>
</evidence>
<evidence type="ECO:0000256" key="1">
    <source>
        <dbReference type="SAM" id="MobiDB-lite"/>
    </source>
</evidence>
<dbReference type="EMBL" id="BMAV01021115">
    <property type="protein sequence ID" value="GFY75057.1"/>
    <property type="molecule type" value="Genomic_DNA"/>
</dbReference>
<proteinExistence type="predicted"/>
<accession>A0A8X6YNC5</accession>
<name>A0A8X6YNC5_9ARAC</name>
<sequence length="79" mass="9064">MFLCQFSLVELKSSSCPTNSIQSDDSLQSNPVDENENNDLHLSEEEGYFSQIKEKIEKIVEKHSHTNHVDKVLTIKLMI</sequence>
<comment type="caution">
    <text evidence="2">The sequence shown here is derived from an EMBL/GenBank/DDBJ whole genome shotgun (WGS) entry which is preliminary data.</text>
</comment>
<dbReference type="Proteomes" id="UP000886998">
    <property type="component" value="Unassembled WGS sequence"/>
</dbReference>
<dbReference type="AlphaFoldDB" id="A0A8X6YNC5"/>
<feature type="compositionally biased region" description="Polar residues" evidence="1">
    <location>
        <begin position="15"/>
        <end position="32"/>
    </location>
</feature>
<gene>
    <name evidence="2" type="ORF">TNIN_177491</name>
</gene>